<evidence type="ECO:0000256" key="1">
    <source>
        <dbReference type="SAM" id="Phobius"/>
    </source>
</evidence>
<sequence>MRPFGWTLACVLLATIFPKAAILSSVESVGVATGNKYEAGRAKVTKLLPISKDSVTDPDIEELRQFLDDLFDDGNNHRERTRREARTFGHKRIQFMLMPMMYKMGVMMTMLTVLTAISLKGLLIGGILLILKLSTIIAKFSSGWQHHTPNAQPIHVHVHNSLPTAHSQAYSGWMPHSGPDGDEHYYYRG</sequence>
<keyword evidence="1" id="KW-1133">Transmembrane helix</keyword>
<dbReference type="InterPro" id="IPR012464">
    <property type="entry name" value="DUF1676"/>
</dbReference>
<keyword evidence="1" id="KW-0472">Membrane</keyword>
<reference evidence="3 4" key="1">
    <citation type="submission" date="2015-07" db="EMBL/GenBank/DDBJ databases">
        <title>The genome of Habropoda laboriosa.</title>
        <authorList>
            <person name="Pan H."/>
            <person name="Kapheim K."/>
        </authorList>
    </citation>
    <scope>NUCLEOTIDE SEQUENCE [LARGE SCALE GENOMIC DNA]</scope>
    <source>
        <strain evidence="3">0110345459</strain>
    </source>
</reference>
<organism evidence="3 4">
    <name type="scientific">Habropoda laboriosa</name>
    <dbReference type="NCBI Taxonomy" id="597456"/>
    <lineage>
        <taxon>Eukaryota</taxon>
        <taxon>Metazoa</taxon>
        <taxon>Ecdysozoa</taxon>
        <taxon>Arthropoda</taxon>
        <taxon>Hexapoda</taxon>
        <taxon>Insecta</taxon>
        <taxon>Pterygota</taxon>
        <taxon>Neoptera</taxon>
        <taxon>Endopterygota</taxon>
        <taxon>Hymenoptera</taxon>
        <taxon>Apocrita</taxon>
        <taxon>Aculeata</taxon>
        <taxon>Apoidea</taxon>
        <taxon>Anthophila</taxon>
        <taxon>Apidae</taxon>
        <taxon>Habropoda</taxon>
    </lineage>
</organism>
<dbReference type="Proteomes" id="UP000053825">
    <property type="component" value="Unassembled WGS sequence"/>
</dbReference>
<gene>
    <name evidence="3" type="ORF">WH47_06423</name>
</gene>
<dbReference type="Pfam" id="PF07898">
    <property type="entry name" value="DUF1676"/>
    <property type="match status" value="1"/>
</dbReference>
<accession>A0A0L7RCZ4</accession>
<feature type="chain" id="PRO_5005575309" evidence="2">
    <location>
        <begin position="23"/>
        <end position="189"/>
    </location>
</feature>
<keyword evidence="2" id="KW-0732">Signal</keyword>
<keyword evidence="1" id="KW-0812">Transmembrane</keyword>
<feature type="signal peptide" evidence="2">
    <location>
        <begin position="1"/>
        <end position="22"/>
    </location>
</feature>
<feature type="transmembrane region" description="Helical" evidence="1">
    <location>
        <begin position="106"/>
        <end position="131"/>
    </location>
</feature>
<evidence type="ECO:0000256" key="2">
    <source>
        <dbReference type="SAM" id="SignalP"/>
    </source>
</evidence>
<keyword evidence="4" id="KW-1185">Reference proteome</keyword>
<dbReference type="OrthoDB" id="6611212at2759"/>
<proteinExistence type="predicted"/>
<protein>
    <submittedName>
        <fullName evidence="3">Uncharacterized protein</fullName>
    </submittedName>
</protein>
<evidence type="ECO:0000313" key="4">
    <source>
        <dbReference type="Proteomes" id="UP000053825"/>
    </source>
</evidence>
<dbReference type="EMBL" id="KQ414615">
    <property type="protein sequence ID" value="KOC68631.1"/>
    <property type="molecule type" value="Genomic_DNA"/>
</dbReference>
<name>A0A0L7RCZ4_9HYME</name>
<dbReference type="AlphaFoldDB" id="A0A0L7RCZ4"/>
<evidence type="ECO:0000313" key="3">
    <source>
        <dbReference type="EMBL" id="KOC68631.1"/>
    </source>
</evidence>